<name>A0A2S2NEA0_SCHGA</name>
<proteinExistence type="predicted"/>
<dbReference type="EMBL" id="GGMR01002477">
    <property type="protein sequence ID" value="MBY15096.1"/>
    <property type="molecule type" value="Transcribed_RNA"/>
</dbReference>
<protein>
    <recommendedName>
        <fullName evidence="2">Zinc finger protein</fullName>
    </recommendedName>
</protein>
<reference evidence="1" key="1">
    <citation type="submission" date="2018-04" db="EMBL/GenBank/DDBJ databases">
        <title>Transcriptome of Schizaphis graminum biotype I.</title>
        <authorList>
            <person name="Scully E.D."/>
            <person name="Geib S.M."/>
            <person name="Palmer N.A."/>
            <person name="Koch K."/>
            <person name="Bradshaw J."/>
            <person name="Heng-Moss T."/>
            <person name="Sarath G."/>
        </authorList>
    </citation>
    <scope>NUCLEOTIDE SEQUENCE</scope>
</reference>
<gene>
    <name evidence="1" type="ORF">g.46766</name>
</gene>
<evidence type="ECO:0008006" key="2">
    <source>
        <dbReference type="Google" id="ProtNLM"/>
    </source>
</evidence>
<sequence>MANMDALSAKYGLKELRVVLTRFDDKTKTLPIIKYDYNSNFNHNFSSLDVDENGKFCEICKMNYIEKKKLFDHVKNSLVDSFFRCEICNIALPRNPYILVDLDRDWSKRKKCETCSVIF</sequence>
<accession>A0A2S2NEA0</accession>
<organism evidence="1">
    <name type="scientific">Schizaphis graminum</name>
    <name type="common">Green bug aphid</name>
    <dbReference type="NCBI Taxonomy" id="13262"/>
    <lineage>
        <taxon>Eukaryota</taxon>
        <taxon>Metazoa</taxon>
        <taxon>Ecdysozoa</taxon>
        <taxon>Arthropoda</taxon>
        <taxon>Hexapoda</taxon>
        <taxon>Insecta</taxon>
        <taxon>Pterygota</taxon>
        <taxon>Neoptera</taxon>
        <taxon>Paraneoptera</taxon>
        <taxon>Hemiptera</taxon>
        <taxon>Sternorrhyncha</taxon>
        <taxon>Aphidomorpha</taxon>
        <taxon>Aphidoidea</taxon>
        <taxon>Aphididae</taxon>
        <taxon>Aphidini</taxon>
        <taxon>Schizaphis</taxon>
    </lineage>
</organism>
<evidence type="ECO:0000313" key="1">
    <source>
        <dbReference type="EMBL" id="MBY15096.1"/>
    </source>
</evidence>
<dbReference type="AlphaFoldDB" id="A0A2S2NEA0"/>